<feature type="transmembrane region" description="Helical" evidence="18">
    <location>
        <begin position="71"/>
        <end position="98"/>
    </location>
</feature>
<accession>A0A137SBQ2</accession>
<comment type="cofactor">
    <cofactor evidence="1">
        <name>Mn(2+)</name>
        <dbReference type="ChEBI" id="CHEBI:29035"/>
    </cofactor>
</comment>
<reference evidence="20" key="1">
    <citation type="submission" date="2015-12" db="EMBL/GenBank/DDBJ databases">
        <authorList>
            <person name="Lima A."/>
            <person name="Farahani Zayas N."/>
            <person name="Castro Da Silva M.A."/>
            <person name="Cabral A."/>
            <person name="Pessatti M.L."/>
        </authorList>
    </citation>
    <scope>NUCLEOTIDE SEQUENCE [LARGE SCALE GENOMIC DNA]</scope>
    <source>
        <strain evidence="20">LAMA 842</strain>
    </source>
</reference>
<feature type="transmembrane region" description="Helical" evidence="18">
    <location>
        <begin position="31"/>
        <end position="51"/>
    </location>
</feature>
<dbReference type="GO" id="GO:0050793">
    <property type="term" value="P:regulation of developmental process"/>
    <property type="evidence" value="ECO:0007669"/>
    <property type="project" value="UniProtKB-ARBA"/>
</dbReference>
<evidence type="ECO:0000256" key="3">
    <source>
        <dbReference type="ARBA" id="ARBA00005042"/>
    </source>
</evidence>
<evidence type="ECO:0000256" key="9">
    <source>
        <dbReference type="ARBA" id="ARBA00022692"/>
    </source>
</evidence>
<dbReference type="Pfam" id="PF01066">
    <property type="entry name" value="CDP-OH_P_transf"/>
    <property type="match status" value="1"/>
</dbReference>
<evidence type="ECO:0000256" key="10">
    <source>
        <dbReference type="ARBA" id="ARBA00022989"/>
    </source>
</evidence>
<dbReference type="InterPro" id="IPR048254">
    <property type="entry name" value="CDP_ALCOHOL_P_TRANSF_CS"/>
</dbReference>
<organism evidence="19 20">
    <name type="scientific">Marinobacter excellens LAMA 842</name>
    <dbReference type="NCBI Taxonomy" id="1306954"/>
    <lineage>
        <taxon>Bacteria</taxon>
        <taxon>Pseudomonadati</taxon>
        <taxon>Pseudomonadota</taxon>
        <taxon>Gammaproteobacteria</taxon>
        <taxon>Pseudomonadales</taxon>
        <taxon>Marinobacteraceae</taxon>
        <taxon>Marinobacter</taxon>
    </lineage>
</organism>
<evidence type="ECO:0000256" key="16">
    <source>
        <dbReference type="NCBIfam" id="TIGR00560"/>
    </source>
</evidence>
<evidence type="ECO:0000256" key="4">
    <source>
        <dbReference type="ARBA" id="ARBA00010441"/>
    </source>
</evidence>
<name>A0A137SBQ2_9GAMM</name>
<dbReference type="NCBIfam" id="TIGR00560">
    <property type="entry name" value="pgsA"/>
    <property type="match status" value="1"/>
</dbReference>
<dbReference type="PROSITE" id="PS00379">
    <property type="entry name" value="CDP_ALCOHOL_P_TRANSF"/>
    <property type="match status" value="1"/>
</dbReference>
<evidence type="ECO:0000256" key="6">
    <source>
        <dbReference type="ARBA" id="ARBA00014944"/>
    </source>
</evidence>
<dbReference type="EMBL" id="LOCO01000009">
    <property type="protein sequence ID" value="KXO09854.1"/>
    <property type="molecule type" value="Genomic_DNA"/>
</dbReference>
<dbReference type="AlphaFoldDB" id="A0A137SBQ2"/>
<dbReference type="GO" id="GO:0036094">
    <property type="term" value="F:small molecule binding"/>
    <property type="evidence" value="ECO:0007669"/>
    <property type="project" value="UniProtKB-ARBA"/>
</dbReference>
<comment type="subcellular location">
    <subcellularLocation>
        <location evidence="2">Membrane</location>
        <topology evidence="2">Multi-pass membrane protein</topology>
    </subcellularLocation>
</comment>
<evidence type="ECO:0000256" key="7">
    <source>
        <dbReference type="ARBA" id="ARBA00022516"/>
    </source>
</evidence>
<comment type="catalytic activity">
    <reaction evidence="15">
        <text>a CDP-1,2-diacyl-sn-glycerol + sn-glycerol 3-phosphate = a 1,2-diacyl-sn-glycero-3-phospho-(1'-sn-glycero-3'-phosphate) + CMP + H(+)</text>
        <dbReference type="Rhea" id="RHEA:12593"/>
        <dbReference type="ChEBI" id="CHEBI:15378"/>
        <dbReference type="ChEBI" id="CHEBI:57597"/>
        <dbReference type="ChEBI" id="CHEBI:58332"/>
        <dbReference type="ChEBI" id="CHEBI:60110"/>
        <dbReference type="ChEBI" id="CHEBI:60377"/>
        <dbReference type="EC" id="2.7.8.5"/>
    </reaction>
</comment>
<dbReference type="FunFam" id="1.20.120.1760:FF:000008">
    <property type="entry name" value="CDP-diacylglycerol--glycerol-3-phosphate 3-phosphatidyltransferase 2"/>
    <property type="match status" value="1"/>
</dbReference>
<evidence type="ECO:0000256" key="5">
    <source>
        <dbReference type="ARBA" id="ARBA00013170"/>
    </source>
</evidence>
<proteinExistence type="inferred from homology"/>
<dbReference type="InterPro" id="IPR043130">
    <property type="entry name" value="CDP-OH_PTrfase_TM_dom"/>
</dbReference>
<dbReference type="Proteomes" id="UP000070282">
    <property type="component" value="Unassembled WGS sequence"/>
</dbReference>
<dbReference type="InterPro" id="IPR050324">
    <property type="entry name" value="CDP-alcohol_PTase-I"/>
</dbReference>
<dbReference type="PIRSF" id="PIRSF000847">
    <property type="entry name" value="Phos_ph_gly_syn"/>
    <property type="match status" value="1"/>
</dbReference>
<evidence type="ECO:0000256" key="13">
    <source>
        <dbReference type="ARBA" id="ARBA00023209"/>
    </source>
</evidence>
<keyword evidence="20" id="KW-1185">Reference proteome</keyword>
<dbReference type="InterPro" id="IPR000462">
    <property type="entry name" value="CDP-OH_P_trans"/>
</dbReference>
<evidence type="ECO:0000256" key="15">
    <source>
        <dbReference type="ARBA" id="ARBA00048586"/>
    </source>
</evidence>
<keyword evidence="10 18" id="KW-1133">Transmembrane helix</keyword>
<evidence type="ECO:0000256" key="18">
    <source>
        <dbReference type="SAM" id="Phobius"/>
    </source>
</evidence>
<dbReference type="PANTHER" id="PTHR14269">
    <property type="entry name" value="CDP-DIACYLGLYCEROL--GLYCEROL-3-PHOSPHATE 3-PHOSPHATIDYLTRANSFERASE-RELATED"/>
    <property type="match status" value="1"/>
</dbReference>
<comment type="pathway">
    <text evidence="3">Phospholipid metabolism; phosphatidylglycerol biosynthesis; phosphatidylglycerol from CDP-diacylglycerol: step 1/2.</text>
</comment>
<dbReference type="Gene3D" id="1.20.120.1760">
    <property type="match status" value="1"/>
</dbReference>
<evidence type="ECO:0000313" key="20">
    <source>
        <dbReference type="Proteomes" id="UP000070282"/>
    </source>
</evidence>
<dbReference type="GO" id="GO:0005886">
    <property type="term" value="C:plasma membrane"/>
    <property type="evidence" value="ECO:0007669"/>
    <property type="project" value="TreeGrafter"/>
</dbReference>
<feature type="transmembrane region" description="Helical" evidence="18">
    <location>
        <begin position="148"/>
        <end position="171"/>
    </location>
</feature>
<keyword evidence="8 17" id="KW-0808">Transferase</keyword>
<keyword evidence="7" id="KW-0444">Lipid biosynthesis</keyword>
<evidence type="ECO:0000256" key="12">
    <source>
        <dbReference type="ARBA" id="ARBA00023136"/>
    </source>
</evidence>
<dbReference type="GO" id="GO:0046474">
    <property type="term" value="P:glycerophospholipid biosynthetic process"/>
    <property type="evidence" value="ECO:0007669"/>
    <property type="project" value="TreeGrafter"/>
</dbReference>
<evidence type="ECO:0000256" key="17">
    <source>
        <dbReference type="RuleBase" id="RU003750"/>
    </source>
</evidence>
<evidence type="ECO:0000256" key="2">
    <source>
        <dbReference type="ARBA" id="ARBA00004141"/>
    </source>
</evidence>
<evidence type="ECO:0000256" key="11">
    <source>
        <dbReference type="ARBA" id="ARBA00023098"/>
    </source>
</evidence>
<keyword evidence="13" id="KW-0594">Phospholipid biosynthesis</keyword>
<keyword evidence="12 18" id="KW-0472">Membrane</keyword>
<keyword evidence="9 18" id="KW-0812">Transmembrane</keyword>
<dbReference type="GO" id="GO:0005737">
    <property type="term" value="C:cytoplasm"/>
    <property type="evidence" value="ECO:0007669"/>
    <property type="project" value="UniProtKB-ARBA"/>
</dbReference>
<feature type="transmembrane region" description="Helical" evidence="18">
    <location>
        <begin position="119"/>
        <end position="142"/>
    </location>
</feature>
<evidence type="ECO:0000256" key="14">
    <source>
        <dbReference type="ARBA" id="ARBA00023264"/>
    </source>
</evidence>
<evidence type="ECO:0000313" key="19">
    <source>
        <dbReference type="EMBL" id="KXO09854.1"/>
    </source>
</evidence>
<comment type="caution">
    <text evidence="19">The sequence shown here is derived from an EMBL/GenBank/DDBJ whole genome shotgun (WGS) entry which is preliminary data.</text>
</comment>
<keyword evidence="14" id="KW-1208">Phospholipid metabolism</keyword>
<comment type="similarity">
    <text evidence="4 17">Belongs to the CDP-alcohol phosphatidyltransferase class-I family.</text>
</comment>
<gene>
    <name evidence="19" type="ORF">J122_2135</name>
</gene>
<dbReference type="GO" id="GO:0008444">
    <property type="term" value="F:CDP-diacylglycerol-glycerol-3-phosphate 3-phosphatidyltransferase activity"/>
    <property type="evidence" value="ECO:0007669"/>
    <property type="project" value="UniProtKB-UniRule"/>
</dbReference>
<dbReference type="PATRIC" id="fig|1306954.6.peg.4103"/>
<keyword evidence="11" id="KW-0443">Lipid metabolism</keyword>
<dbReference type="EC" id="2.7.8.5" evidence="5 16"/>
<dbReference type="InterPro" id="IPR004570">
    <property type="entry name" value="Phosphatidylglycerol_P_synth"/>
</dbReference>
<dbReference type="PANTHER" id="PTHR14269:SF62">
    <property type="entry name" value="CDP-DIACYLGLYCEROL--GLYCEROL-3-PHOSPHATE 3-PHOSPHATIDYLTRANSFERASE 1, CHLOROPLASTIC"/>
    <property type="match status" value="1"/>
</dbReference>
<sequence>MNLPNVLTMSRIVMIPVFVVVFYLPMQWSYMASAVIFALAGITDWLDGYLARKLDQSTPFGAFLDPVADKLMVAVALAVLIEEHAAVLMTIPATIIIGREIVISALREWMAEMGSRASVAVSYIGKIKTTAQMVAIVGLLAFPPGQLLAYVSIGLLYLAAVLTLWSMFLYLRAAWSDLFPEPESRQG</sequence>
<protein>
    <recommendedName>
        <fullName evidence="6 16">CDP-diacylglycerol--glycerol-3-phosphate 3-phosphatidyltransferase</fullName>
        <ecNumber evidence="5 16">2.7.8.5</ecNumber>
    </recommendedName>
</protein>
<evidence type="ECO:0000256" key="1">
    <source>
        <dbReference type="ARBA" id="ARBA00001936"/>
    </source>
</evidence>
<dbReference type="RefSeq" id="WP_061332209.1">
    <property type="nucleotide sequence ID" value="NZ_LOCO01000009.1"/>
</dbReference>
<evidence type="ECO:0000256" key="8">
    <source>
        <dbReference type="ARBA" id="ARBA00022679"/>
    </source>
</evidence>